<dbReference type="Pfam" id="PF08441">
    <property type="entry name" value="Integrin_A_Ig_1"/>
    <property type="match status" value="1"/>
</dbReference>
<dbReference type="GO" id="GO:0005178">
    <property type="term" value="F:integrin binding"/>
    <property type="evidence" value="ECO:0007669"/>
    <property type="project" value="TreeGrafter"/>
</dbReference>
<feature type="domain" description="VWFA" evidence="17">
    <location>
        <begin position="161"/>
        <end position="343"/>
    </location>
</feature>
<keyword evidence="3 16" id="KW-0812">Transmembrane</keyword>
<dbReference type="SUPFAM" id="SSF69179">
    <property type="entry name" value="Integrin domains"/>
    <property type="match status" value="2"/>
</dbReference>
<evidence type="ECO:0000256" key="12">
    <source>
        <dbReference type="ARBA" id="ARBA00023157"/>
    </source>
</evidence>
<dbReference type="InterPro" id="IPR013519">
    <property type="entry name" value="Int_alpha_beta-p"/>
</dbReference>
<keyword evidence="6" id="KW-0677">Repeat</keyword>
<keyword evidence="13 16" id="KW-0675">Receptor</keyword>
<dbReference type="Ensembl" id="ENSTNIT00000005375.1">
    <property type="protein sequence ID" value="ENSTNIP00000005229.1"/>
    <property type="gene ID" value="ENSTNIG00000002675.1"/>
</dbReference>
<reference evidence="18" key="3">
    <citation type="submission" date="2025-09" db="UniProtKB">
        <authorList>
            <consortium name="Ensembl"/>
        </authorList>
    </citation>
    <scope>IDENTIFICATION</scope>
</reference>
<keyword evidence="8 16" id="KW-0130">Cell adhesion</keyword>
<dbReference type="PRINTS" id="PR01185">
    <property type="entry name" value="INTEGRINA"/>
</dbReference>
<dbReference type="Gene3D" id="1.20.5.930">
    <property type="entry name" value="Bicelle-embedded integrin alpha(iib) transmembrane segment"/>
    <property type="match status" value="1"/>
</dbReference>
<evidence type="ECO:0000256" key="9">
    <source>
        <dbReference type="ARBA" id="ARBA00022989"/>
    </source>
</evidence>
<name>H3CAF7_TETNG</name>
<keyword evidence="7" id="KW-0106">Calcium</keyword>
<dbReference type="GO" id="GO:0008305">
    <property type="term" value="C:integrin complex"/>
    <property type="evidence" value="ECO:0007669"/>
    <property type="project" value="InterPro"/>
</dbReference>
<dbReference type="PANTHER" id="PTHR23220">
    <property type="entry name" value="INTEGRIN ALPHA"/>
    <property type="match status" value="1"/>
</dbReference>
<dbReference type="GO" id="GO:0098609">
    <property type="term" value="P:cell-cell adhesion"/>
    <property type="evidence" value="ECO:0007669"/>
    <property type="project" value="TreeGrafter"/>
</dbReference>
<dbReference type="InterPro" id="IPR000413">
    <property type="entry name" value="Integrin_alpha"/>
</dbReference>
<dbReference type="FunFam" id="1.20.5.930:FF:000005">
    <property type="entry name" value="Integrin, alpha 10"/>
    <property type="match status" value="1"/>
</dbReference>
<dbReference type="SUPFAM" id="SSF53300">
    <property type="entry name" value="vWA-like"/>
    <property type="match status" value="1"/>
</dbReference>
<feature type="repeat" description="FG-GAP" evidence="15">
    <location>
        <begin position="21"/>
        <end position="79"/>
    </location>
</feature>
<keyword evidence="19" id="KW-1185">Reference proteome</keyword>
<keyword evidence="12" id="KW-1015">Disulfide bond</keyword>
<evidence type="ECO:0000256" key="4">
    <source>
        <dbReference type="ARBA" id="ARBA00022723"/>
    </source>
</evidence>
<keyword evidence="10 16" id="KW-0401">Integrin</keyword>
<evidence type="ECO:0000313" key="18">
    <source>
        <dbReference type="Ensembl" id="ENSTNIP00000005229.1"/>
    </source>
</evidence>
<keyword evidence="9 16" id="KW-1133">Transmembrane helix</keyword>
<comment type="similarity">
    <text evidence="2 16">Belongs to the integrin alpha chain family.</text>
</comment>
<evidence type="ECO:0000256" key="2">
    <source>
        <dbReference type="ARBA" id="ARBA00008054"/>
    </source>
</evidence>
<protein>
    <submittedName>
        <fullName evidence="18">Integrin, alpha 11b</fullName>
    </submittedName>
</protein>
<proteinExistence type="inferred from homology"/>
<accession>H3CAF7</accession>
<feature type="repeat" description="FG-GAP" evidence="15">
    <location>
        <begin position="528"/>
        <end position="586"/>
    </location>
</feature>
<evidence type="ECO:0000256" key="15">
    <source>
        <dbReference type="PROSITE-ProRule" id="PRU00803"/>
    </source>
</evidence>
<dbReference type="PRINTS" id="PR00453">
    <property type="entry name" value="VWFADOMAIN"/>
</dbReference>
<dbReference type="SUPFAM" id="SSF69318">
    <property type="entry name" value="Integrin alpha N-terminal domain"/>
    <property type="match status" value="1"/>
</dbReference>
<evidence type="ECO:0000256" key="10">
    <source>
        <dbReference type="ARBA" id="ARBA00023037"/>
    </source>
</evidence>
<reference evidence="19" key="1">
    <citation type="journal article" date="2004" name="Nature">
        <title>Genome duplication in the teleost fish Tetraodon nigroviridis reveals the early vertebrate proto-karyotype.</title>
        <authorList>
            <person name="Jaillon O."/>
            <person name="Aury J.-M."/>
            <person name="Brunet F."/>
            <person name="Petit J.-L."/>
            <person name="Stange-Thomann N."/>
            <person name="Mauceli E."/>
            <person name="Bouneau L."/>
            <person name="Fischer C."/>
            <person name="Ozouf-Costaz C."/>
            <person name="Bernot A."/>
            <person name="Nicaud S."/>
            <person name="Jaffe D."/>
            <person name="Fisher S."/>
            <person name="Lutfalla G."/>
            <person name="Dossat C."/>
            <person name="Segurens B."/>
            <person name="Dasilva C."/>
            <person name="Salanoubat M."/>
            <person name="Levy M."/>
            <person name="Boudet N."/>
            <person name="Castellano S."/>
            <person name="Anthouard V."/>
            <person name="Jubin C."/>
            <person name="Castelli V."/>
            <person name="Katinka M."/>
            <person name="Vacherie B."/>
            <person name="Biemont C."/>
            <person name="Skalli Z."/>
            <person name="Cattolico L."/>
            <person name="Poulain J."/>
            <person name="De Berardinis V."/>
            <person name="Cruaud C."/>
            <person name="Duprat S."/>
            <person name="Brottier P."/>
            <person name="Coutanceau J.-P."/>
            <person name="Gouzy J."/>
            <person name="Parra G."/>
            <person name="Lardier G."/>
            <person name="Chapple C."/>
            <person name="McKernan K.J."/>
            <person name="McEwan P."/>
            <person name="Bosak S."/>
            <person name="Kellis M."/>
            <person name="Volff J.-N."/>
            <person name="Guigo R."/>
            <person name="Zody M.C."/>
            <person name="Mesirov J."/>
            <person name="Lindblad-Toh K."/>
            <person name="Birren B."/>
            <person name="Nusbaum C."/>
            <person name="Kahn D."/>
            <person name="Robinson-Rechavi M."/>
            <person name="Laudet V."/>
            <person name="Schachter V."/>
            <person name="Quetier F."/>
            <person name="Saurin W."/>
            <person name="Scarpelli C."/>
            <person name="Wincker P."/>
            <person name="Lander E.S."/>
            <person name="Weissenbach J."/>
            <person name="Roest Crollius H."/>
        </authorList>
    </citation>
    <scope>NUCLEOTIDE SEQUENCE [LARGE SCALE GENOMIC DNA]</scope>
</reference>
<sequence length="1192" mass="128927">KDGGKGRLLSWADLLCFNFHTKKVWIFPGSEEARFGSTVQQHQAGGRQWLLVGAPFQTSGRKRTGDVFRCPLDNGTSEGCSRLHLGNLSLDSVSQRAEEMRLGLTLTSDPRDSSFVTCGPLWSHECGSSLYSTGICSRVSRTFRPTGTIAPALQRCETFMDIIIVLDGSNSIYPWSEVQNFLINILHKFFMGPGQTQVGVVQYGSSVVQEFRLGEHRTVEEVVVAARSIRQRGGEETRTALGMEVARSQGFGRGGRPGARKVMIVITDGESHDSAQLPQAVARSNRDNITTYAIAVVLGSYNRRGMDPEAFLEEIRLIASDPDQEHCFKVTDESALKDIVDALGERIFSLEAGASPRGRGFGLQMAQAGFSAHLVKDGVLLGAVGANDWNGAVLKDTKDGKVVPPRSSYEDEFPEELKNHGAYLGYSVGSLISSDGSQLYTAGAPRFNHTGKVIVFTLADSGNLTVLKALLGEQIGSYFGSQLLSMDVDGDGRSDVLLVAAPMYYSQGWERGKVYVYGVTPELALVLQGALEASDGAQNARLGSSMAAIGDMNGDGFQELVVGAPLEDDHQGAVYVFYGRGRTIQRRHRQQRLPAAGFSAGLRYFGQSVHGVLDVNGDGLVDLAVGALGAAAIIWSRGVVRVQAGLLFQPEKVDVSNKDCRRGGKAAACMAVTVCLSLSSRTSATATVGADVWYSLAFDEGRSPPRAVLEEPDQQQLSRLFLQTGSQSCRHHAFSVQETSDYGHPITVVLETGLQDPDRGPVLDPDQPSVLRAALPFWNGCDQEDACVPDLVLHAGTDLLDVGQFCSSGSVWSVCGHRSAAEGGAGVVEARRRKVAVLARLENRGENAYAAALRVSTSSNLLFSGLVLKDQSDVEMECFSESRAAGELSCNVSAPFLKPSAQVSFRLEFELRPALLLDHIQVVMATSSEGRDRNPEDNICYIFLPLRYQADLLFTRDPNPLRFQIQAGGPAPFSWSQGGADSCHDFNLTYQIRNLGTLPVHGLVFRAEIWAVTRGGNQLVEMLDLGLDQEEEEGRPSGASSFLPNGPAAEDLSHLSQLNRSNGASVAAQCGLHLPASTQLEVRLRGRLLCPALLAVGFRALEVMTTASIRMDASSPAFLQEDLAVREIILEIRKEGDYINPVWIILGSSLGGLLLLALLVLALWKIGFFRRQRPEEEEEQPVANGKAAEELS</sequence>
<evidence type="ECO:0000256" key="8">
    <source>
        <dbReference type="ARBA" id="ARBA00022889"/>
    </source>
</evidence>
<evidence type="ECO:0000256" key="3">
    <source>
        <dbReference type="ARBA" id="ARBA00022692"/>
    </source>
</evidence>
<dbReference type="GO" id="GO:0007229">
    <property type="term" value="P:integrin-mediated signaling pathway"/>
    <property type="evidence" value="ECO:0007669"/>
    <property type="project" value="UniProtKB-KW"/>
</dbReference>
<dbReference type="GO" id="GO:0033627">
    <property type="term" value="P:cell adhesion mediated by integrin"/>
    <property type="evidence" value="ECO:0007669"/>
    <property type="project" value="TreeGrafter"/>
</dbReference>
<dbReference type="PROSITE" id="PS00242">
    <property type="entry name" value="INTEGRIN_ALPHA"/>
    <property type="match status" value="1"/>
</dbReference>
<dbReference type="PANTHER" id="PTHR23220:SF21">
    <property type="entry name" value="INTEGRIN ALPHA-11"/>
    <property type="match status" value="1"/>
</dbReference>
<dbReference type="FunFam" id="3.40.50.410:FF:000012">
    <property type="entry name" value="Integrin, alpha 10"/>
    <property type="match status" value="1"/>
</dbReference>
<evidence type="ECO:0000256" key="13">
    <source>
        <dbReference type="ARBA" id="ARBA00023170"/>
    </source>
</evidence>
<dbReference type="Pfam" id="PF00092">
    <property type="entry name" value="VWA"/>
    <property type="match status" value="1"/>
</dbReference>
<keyword evidence="14" id="KW-0325">Glycoprotein</keyword>
<dbReference type="HOGENOM" id="CLU_004111_2_1_1"/>
<dbReference type="InterPro" id="IPR018184">
    <property type="entry name" value="Integrin_alpha_C_CS"/>
</dbReference>
<dbReference type="GO" id="GO:0009897">
    <property type="term" value="C:external side of plasma membrane"/>
    <property type="evidence" value="ECO:0007669"/>
    <property type="project" value="TreeGrafter"/>
</dbReference>
<evidence type="ECO:0000256" key="16">
    <source>
        <dbReference type="RuleBase" id="RU003762"/>
    </source>
</evidence>
<dbReference type="AlphaFoldDB" id="H3CAF7"/>
<dbReference type="InterPro" id="IPR036465">
    <property type="entry name" value="vWFA_dom_sf"/>
</dbReference>
<dbReference type="GO" id="GO:0007160">
    <property type="term" value="P:cell-matrix adhesion"/>
    <property type="evidence" value="ECO:0007669"/>
    <property type="project" value="TreeGrafter"/>
</dbReference>
<dbReference type="PROSITE" id="PS51470">
    <property type="entry name" value="FG_GAP"/>
    <property type="match status" value="4"/>
</dbReference>
<dbReference type="Gene3D" id="2.60.40.1460">
    <property type="entry name" value="Integrin domains. Chain A, domain 2"/>
    <property type="match status" value="1"/>
</dbReference>
<feature type="repeat" description="FG-GAP" evidence="15">
    <location>
        <begin position="465"/>
        <end position="526"/>
    </location>
</feature>
<organism evidence="18 19">
    <name type="scientific">Tetraodon nigroviridis</name>
    <name type="common">Spotted green pufferfish</name>
    <name type="synonym">Chelonodon nigroviridis</name>
    <dbReference type="NCBI Taxonomy" id="99883"/>
    <lineage>
        <taxon>Eukaryota</taxon>
        <taxon>Metazoa</taxon>
        <taxon>Chordata</taxon>
        <taxon>Craniata</taxon>
        <taxon>Vertebrata</taxon>
        <taxon>Euteleostomi</taxon>
        <taxon>Actinopterygii</taxon>
        <taxon>Neopterygii</taxon>
        <taxon>Teleostei</taxon>
        <taxon>Neoteleostei</taxon>
        <taxon>Acanthomorphata</taxon>
        <taxon>Eupercaria</taxon>
        <taxon>Tetraodontiformes</taxon>
        <taxon>Tetradontoidea</taxon>
        <taxon>Tetraodontidae</taxon>
        <taxon>Tetraodon</taxon>
    </lineage>
</organism>
<dbReference type="GeneTree" id="ENSGT00940000155465"/>
<evidence type="ECO:0000256" key="7">
    <source>
        <dbReference type="ARBA" id="ARBA00022837"/>
    </source>
</evidence>
<dbReference type="InterPro" id="IPR002035">
    <property type="entry name" value="VWF_A"/>
</dbReference>
<dbReference type="SMART" id="SM00191">
    <property type="entry name" value="Int_alpha"/>
    <property type="match status" value="5"/>
</dbReference>
<feature type="transmembrane region" description="Helical" evidence="16">
    <location>
        <begin position="1142"/>
        <end position="1164"/>
    </location>
</feature>
<dbReference type="InterPro" id="IPR028994">
    <property type="entry name" value="Integrin_alpha_N"/>
</dbReference>
<dbReference type="OMA" id="VFDERRF"/>
<dbReference type="STRING" id="99883.ENSTNIP00000005229"/>
<evidence type="ECO:0000313" key="19">
    <source>
        <dbReference type="Proteomes" id="UP000007303"/>
    </source>
</evidence>
<dbReference type="Gene3D" id="2.130.10.130">
    <property type="entry name" value="Integrin alpha, N-terminal"/>
    <property type="match status" value="1"/>
</dbReference>
<evidence type="ECO:0000256" key="5">
    <source>
        <dbReference type="ARBA" id="ARBA00022729"/>
    </source>
</evidence>
<dbReference type="InterPro" id="IPR013517">
    <property type="entry name" value="FG-GAP"/>
</dbReference>
<dbReference type="Proteomes" id="UP000007303">
    <property type="component" value="Unassembled WGS sequence"/>
</dbReference>
<evidence type="ECO:0000256" key="6">
    <source>
        <dbReference type="ARBA" id="ARBA00022737"/>
    </source>
</evidence>
<feature type="repeat" description="FG-GAP" evidence="15">
    <location>
        <begin position="591"/>
        <end position="651"/>
    </location>
</feature>
<evidence type="ECO:0000256" key="14">
    <source>
        <dbReference type="ARBA" id="ARBA00023180"/>
    </source>
</evidence>
<dbReference type="Pfam" id="PF20805">
    <property type="entry name" value="Integrin_A_Ig_2"/>
    <property type="match status" value="1"/>
</dbReference>
<evidence type="ECO:0000259" key="17">
    <source>
        <dbReference type="PROSITE" id="PS50234"/>
    </source>
</evidence>
<dbReference type="SMART" id="SM00327">
    <property type="entry name" value="VWA"/>
    <property type="match status" value="1"/>
</dbReference>
<dbReference type="Gene3D" id="2.60.40.1510">
    <property type="entry name" value="ntegrin, alpha v. Chain A, domain 3"/>
    <property type="match status" value="1"/>
</dbReference>
<evidence type="ECO:0000256" key="1">
    <source>
        <dbReference type="ARBA" id="ARBA00004479"/>
    </source>
</evidence>
<evidence type="ECO:0000256" key="11">
    <source>
        <dbReference type="ARBA" id="ARBA00023136"/>
    </source>
</evidence>
<dbReference type="GO" id="GO:0046872">
    <property type="term" value="F:metal ion binding"/>
    <property type="evidence" value="ECO:0007669"/>
    <property type="project" value="UniProtKB-KW"/>
</dbReference>
<dbReference type="InterPro" id="IPR048285">
    <property type="entry name" value="Integrin_alpha_Ig-like_2"/>
</dbReference>
<dbReference type="Gene3D" id="3.40.50.410">
    <property type="entry name" value="von Willebrand factor, type A domain"/>
    <property type="match status" value="1"/>
</dbReference>
<reference evidence="18" key="2">
    <citation type="submission" date="2025-08" db="UniProtKB">
        <authorList>
            <consortium name="Ensembl"/>
        </authorList>
    </citation>
    <scope>IDENTIFICATION</scope>
</reference>
<dbReference type="InterPro" id="IPR013649">
    <property type="entry name" value="Integrin_alpha_Ig-like_1"/>
</dbReference>
<keyword evidence="4" id="KW-0479">Metal-binding</keyword>
<dbReference type="InterPro" id="IPR032695">
    <property type="entry name" value="Integrin_dom_sf"/>
</dbReference>
<keyword evidence="5" id="KW-0732">Signal</keyword>
<dbReference type="Pfam" id="PF01839">
    <property type="entry name" value="FG-GAP"/>
    <property type="match status" value="2"/>
</dbReference>
<keyword evidence="11 16" id="KW-0472">Membrane</keyword>
<comment type="subcellular location">
    <subcellularLocation>
        <location evidence="1 16">Membrane</location>
        <topology evidence="1 16">Single-pass type I membrane protein</topology>
    </subcellularLocation>
</comment>
<dbReference type="PROSITE" id="PS50234">
    <property type="entry name" value="VWFA"/>
    <property type="match status" value="1"/>
</dbReference>
<dbReference type="InParanoid" id="H3CAF7"/>